<organism evidence="10 11">
    <name type="scientific">Inquilinus limosus</name>
    <dbReference type="NCBI Taxonomy" id="171674"/>
    <lineage>
        <taxon>Bacteria</taxon>
        <taxon>Pseudomonadati</taxon>
        <taxon>Pseudomonadota</taxon>
        <taxon>Alphaproteobacteria</taxon>
        <taxon>Rhodospirillales</taxon>
        <taxon>Rhodospirillaceae</taxon>
        <taxon>Inquilinus</taxon>
    </lineage>
</organism>
<comment type="similarity">
    <text evidence="2">Belongs to the aromatic amine dehydrogenase heavy chain family.</text>
</comment>
<evidence type="ECO:0000256" key="4">
    <source>
        <dbReference type="ARBA" id="ARBA00022729"/>
    </source>
</evidence>
<evidence type="ECO:0000256" key="9">
    <source>
        <dbReference type="SAM" id="SignalP"/>
    </source>
</evidence>
<accession>A0A952KBE0</accession>
<dbReference type="AlphaFoldDB" id="A0A952KBE0"/>
<evidence type="ECO:0000256" key="7">
    <source>
        <dbReference type="ARBA" id="ARBA00023002"/>
    </source>
</evidence>
<dbReference type="Pfam" id="PF06433">
    <property type="entry name" value="Me-amine-dh_H"/>
    <property type="match status" value="1"/>
</dbReference>
<protein>
    <recommendedName>
        <fullName evidence="12">Amine dehydrogenase</fullName>
    </recommendedName>
</protein>
<keyword evidence="4 9" id="KW-0732">Signal</keyword>
<name>A0A952KBE0_9PROT</name>
<keyword evidence="3" id="KW-0813">Transport</keyword>
<feature type="chain" id="PRO_5036716540" description="Amine dehydrogenase" evidence="9">
    <location>
        <begin position="23"/>
        <end position="379"/>
    </location>
</feature>
<dbReference type="Proteomes" id="UP000700706">
    <property type="component" value="Unassembled WGS sequence"/>
</dbReference>
<feature type="disulfide bond" evidence="8">
    <location>
        <begin position="174"/>
        <end position="190"/>
    </location>
</feature>
<keyword evidence="5" id="KW-0574">Periplasm</keyword>
<evidence type="ECO:0000256" key="1">
    <source>
        <dbReference type="ARBA" id="ARBA00004418"/>
    </source>
</evidence>
<evidence type="ECO:0008006" key="12">
    <source>
        <dbReference type="Google" id="ProtNLM"/>
    </source>
</evidence>
<reference evidence="10" key="1">
    <citation type="submission" date="2020-06" db="EMBL/GenBank/DDBJ databases">
        <title>Stable isotope informed genome-resolved metagenomics uncovers potential trophic interactions in rhizosphere soil.</title>
        <authorList>
            <person name="Starr E.P."/>
            <person name="Shi S."/>
            <person name="Blazewicz S.J."/>
            <person name="Koch B.J."/>
            <person name="Probst A.J."/>
            <person name="Hungate B.A."/>
            <person name="Pett-Ridge J."/>
            <person name="Firestone M.K."/>
            <person name="Banfield J.F."/>
        </authorList>
    </citation>
    <scope>NUCLEOTIDE SEQUENCE</scope>
    <source>
        <strain evidence="10">YM_69_17</strain>
    </source>
</reference>
<keyword evidence="6" id="KW-0249">Electron transport</keyword>
<proteinExistence type="inferred from homology"/>
<evidence type="ECO:0000313" key="10">
    <source>
        <dbReference type="EMBL" id="MBW8723608.1"/>
    </source>
</evidence>
<evidence type="ECO:0000313" key="11">
    <source>
        <dbReference type="Proteomes" id="UP000700706"/>
    </source>
</evidence>
<dbReference type="Gene3D" id="2.130.10.10">
    <property type="entry name" value="YVTN repeat-like/Quinoprotein amine dehydrogenase"/>
    <property type="match status" value="1"/>
</dbReference>
<dbReference type="SUPFAM" id="SSF50969">
    <property type="entry name" value="YVTN repeat-like/Quinoprotein amine dehydrogenase"/>
    <property type="match status" value="1"/>
</dbReference>
<evidence type="ECO:0000256" key="2">
    <source>
        <dbReference type="ARBA" id="ARBA00010548"/>
    </source>
</evidence>
<dbReference type="InterPro" id="IPR011044">
    <property type="entry name" value="Quino_amine_DH_bsu"/>
</dbReference>
<dbReference type="GO" id="GO:0030058">
    <property type="term" value="F:aliphatic amine dehydrogenase activity"/>
    <property type="evidence" value="ECO:0007669"/>
    <property type="project" value="InterPro"/>
</dbReference>
<evidence type="ECO:0000256" key="5">
    <source>
        <dbReference type="ARBA" id="ARBA00022764"/>
    </source>
</evidence>
<comment type="subcellular location">
    <subcellularLocation>
        <location evidence="1">Periplasm</location>
    </subcellularLocation>
</comment>
<evidence type="ECO:0000256" key="3">
    <source>
        <dbReference type="ARBA" id="ARBA00022448"/>
    </source>
</evidence>
<gene>
    <name evidence="10" type="ORF">JF625_00410</name>
</gene>
<sequence>MATASRLVLGAAVLALTPAAFAAEFTPEVVTVKAAIDPGPNVFVYQQEWKGAGSIAVFGQSDLAFKGLMPSGAMGQMLVAPDGKTAYGQSSYLKRITHGPNEQVLEIYDVPKLTVSKEIVLPNKAAMALGYAPLLQRTATGRFLLVQNATPATSVTVVDLTAGSVTEEVPTPGCYGIYPSAQGDRFATACGDGTFQDIAIGPDGKAGEKAKSAAIFDADADPVFIAPAAYDGGRVFVTYGGKALLLKDDGGPMKTAETFDLTAGIQGGWAPGGYGIAAVNAAKGILFVTMHPDAKDGSHKKPAQEIWAYDLKARTLLSRSPVEHVVSIAVSGGDTPVLFGTTETGSLLRFTTDPAAGYALKAAGEAGITGFPMALAVAE</sequence>
<dbReference type="EMBL" id="JAEKLZ010000016">
    <property type="protein sequence ID" value="MBW8723608.1"/>
    <property type="molecule type" value="Genomic_DNA"/>
</dbReference>
<dbReference type="GO" id="GO:0042597">
    <property type="term" value="C:periplasmic space"/>
    <property type="evidence" value="ECO:0007669"/>
    <property type="project" value="UniProtKB-SubCell"/>
</dbReference>
<evidence type="ECO:0000256" key="6">
    <source>
        <dbReference type="ARBA" id="ARBA00022982"/>
    </source>
</evidence>
<keyword evidence="7" id="KW-0560">Oxidoreductase</keyword>
<dbReference type="InterPro" id="IPR009451">
    <property type="entry name" value="Metamine_DH_Hvc"/>
</dbReference>
<evidence type="ECO:0000256" key="8">
    <source>
        <dbReference type="PIRSR" id="PIRSR609451-50"/>
    </source>
</evidence>
<feature type="signal peptide" evidence="9">
    <location>
        <begin position="1"/>
        <end position="22"/>
    </location>
</feature>
<comment type="caution">
    <text evidence="10">The sequence shown here is derived from an EMBL/GenBank/DDBJ whole genome shotgun (WGS) entry which is preliminary data.</text>
</comment>
<dbReference type="InterPro" id="IPR015943">
    <property type="entry name" value="WD40/YVTN_repeat-like_dom_sf"/>
</dbReference>
<keyword evidence="8" id="KW-1015">Disulfide bond</keyword>